<feature type="domain" description="WW" evidence="5">
    <location>
        <begin position="419"/>
        <end position="452"/>
    </location>
</feature>
<evidence type="ECO:0000313" key="7">
    <source>
        <dbReference type="Proteomes" id="UP000323505"/>
    </source>
</evidence>
<dbReference type="PRINTS" id="PR00411">
    <property type="entry name" value="PNDRDTASEI"/>
</dbReference>
<dbReference type="Pfam" id="PF01593">
    <property type="entry name" value="Amino_oxidase"/>
    <property type="match status" value="1"/>
</dbReference>
<accession>A0A5D3F4P9</accession>
<dbReference type="AlphaFoldDB" id="A0A5D3F4P9"/>
<dbReference type="InterPro" id="IPR002937">
    <property type="entry name" value="Amino_oxidase"/>
</dbReference>
<comment type="caution">
    <text evidence="6">The sequence shown here is derived from an EMBL/GenBank/DDBJ whole genome shotgun (WGS) entry which is preliminary data.</text>
</comment>
<dbReference type="PROSITE" id="PS50020">
    <property type="entry name" value="WW_DOMAIN_2"/>
    <property type="match status" value="1"/>
</dbReference>
<protein>
    <submittedName>
        <fullName evidence="6">Phytoene desaturase</fullName>
    </submittedName>
</protein>
<sequence>MARRDPVVVVGAGLGGLSAAIHLAGRGREVVVVEARDEPGGCCGTASAGPYRFDTGPSVLTMPDVLAETFGAAGEDLESVLPLRRLDPFYRLAFPDGSRLDVVAGAQRMADSVRDLCGPAEAARYLRFRRRLGRLFEAEWSSFIDADMTRLRGMARPYALLKLAAAGGFRRLDKYVTAHLTDERLIKAHTFQALYVGLPPQRALAIYAVIAHMDTVGGVYFPSSGGMHAIPRAMATVAEKAGASIRYGVRAERVEAGASGVTAVRLDGGERLPASHVVIACDLPRAHGGLLPEAASDWRLRRPRYSPSCLVMHFGIARRPPGHAHHTLHFGRQWAETFDALAAGRPQPDPSLLVTCPEPAEPADPAAPEGRPTLSVLEPVPNLTSGADWDLLGPRLEERLLARLADLGYEDLRAAPRMTFDPPAWARLGHSAGTPFALDHRFRQTAWLRPRGRSRRVPGLHFAGMHTAPGVGVPPVLISGRLAAARILEDSR</sequence>
<dbReference type="RefSeq" id="WP_148768010.1">
    <property type="nucleotide sequence ID" value="NZ_VSRQ01000013.1"/>
</dbReference>
<dbReference type="InterPro" id="IPR036188">
    <property type="entry name" value="FAD/NAD-bd_sf"/>
</dbReference>
<dbReference type="EMBL" id="VSRQ01000013">
    <property type="protein sequence ID" value="TYK43039.1"/>
    <property type="molecule type" value="Genomic_DNA"/>
</dbReference>
<evidence type="ECO:0000256" key="3">
    <source>
        <dbReference type="ARBA" id="ARBA00023002"/>
    </source>
</evidence>
<dbReference type="SUPFAM" id="SSF51905">
    <property type="entry name" value="FAD/NAD(P)-binding domain"/>
    <property type="match status" value="1"/>
</dbReference>
<gene>
    <name evidence="6" type="primary">crtI</name>
    <name evidence="6" type="ORF">FXF68_39830</name>
</gene>
<evidence type="ECO:0000259" key="5">
    <source>
        <dbReference type="PROSITE" id="PS50020"/>
    </source>
</evidence>
<dbReference type="GO" id="GO:0016491">
    <property type="term" value="F:oxidoreductase activity"/>
    <property type="evidence" value="ECO:0007669"/>
    <property type="project" value="UniProtKB-KW"/>
</dbReference>
<keyword evidence="2 4" id="KW-0125">Carotenoid biosynthesis</keyword>
<dbReference type="Gene3D" id="3.50.50.60">
    <property type="entry name" value="FAD/NAD(P)-binding domain"/>
    <property type="match status" value="2"/>
</dbReference>
<dbReference type="PANTHER" id="PTHR43734">
    <property type="entry name" value="PHYTOENE DESATURASE"/>
    <property type="match status" value="1"/>
</dbReference>
<dbReference type="Proteomes" id="UP000323505">
    <property type="component" value="Unassembled WGS sequence"/>
</dbReference>
<dbReference type="NCBIfam" id="TIGR02734">
    <property type="entry name" value="crtI_fam"/>
    <property type="match status" value="1"/>
</dbReference>
<comment type="similarity">
    <text evidence="4">Belongs to the carotenoid/retinoid oxidoreductase family.</text>
</comment>
<dbReference type="InterPro" id="IPR001202">
    <property type="entry name" value="WW_dom"/>
</dbReference>
<keyword evidence="3 4" id="KW-0560">Oxidoreductase</keyword>
<keyword evidence="7" id="KW-1185">Reference proteome</keyword>
<dbReference type="PANTHER" id="PTHR43734:SF1">
    <property type="entry name" value="PHYTOENE DESATURASE"/>
    <property type="match status" value="1"/>
</dbReference>
<reference evidence="6 7" key="1">
    <citation type="submission" date="2019-08" db="EMBL/GenBank/DDBJ databases">
        <title>Actinomadura sp. nov. CYP1-5 isolated from mountain soil.</title>
        <authorList>
            <person name="Songsumanus A."/>
            <person name="Kuncharoen N."/>
            <person name="Kudo T."/>
            <person name="Yuki M."/>
            <person name="Igarashi Y."/>
            <person name="Tanasupawat S."/>
        </authorList>
    </citation>
    <scope>NUCLEOTIDE SEQUENCE [LARGE SCALE GENOMIC DNA]</scope>
    <source>
        <strain evidence="6 7">CYP1-5</strain>
    </source>
</reference>
<dbReference type="InterPro" id="IPR014105">
    <property type="entry name" value="Carotenoid/retinoid_OxRdtase"/>
</dbReference>
<comment type="pathway">
    <text evidence="1 4">Carotenoid biosynthesis.</text>
</comment>
<dbReference type="GO" id="GO:0016117">
    <property type="term" value="P:carotenoid biosynthetic process"/>
    <property type="evidence" value="ECO:0007669"/>
    <property type="project" value="UniProtKB-KW"/>
</dbReference>
<proteinExistence type="inferred from homology"/>
<name>A0A5D3F4P9_9ACTN</name>
<organism evidence="6 7">
    <name type="scientific">Actinomadura decatromicini</name>
    <dbReference type="NCBI Taxonomy" id="2604572"/>
    <lineage>
        <taxon>Bacteria</taxon>
        <taxon>Bacillati</taxon>
        <taxon>Actinomycetota</taxon>
        <taxon>Actinomycetes</taxon>
        <taxon>Streptosporangiales</taxon>
        <taxon>Thermomonosporaceae</taxon>
        <taxon>Actinomadura</taxon>
    </lineage>
</organism>
<evidence type="ECO:0000256" key="4">
    <source>
        <dbReference type="RuleBase" id="RU362075"/>
    </source>
</evidence>
<evidence type="ECO:0000313" key="6">
    <source>
        <dbReference type="EMBL" id="TYK43039.1"/>
    </source>
</evidence>
<evidence type="ECO:0000256" key="2">
    <source>
        <dbReference type="ARBA" id="ARBA00022746"/>
    </source>
</evidence>
<evidence type="ECO:0000256" key="1">
    <source>
        <dbReference type="ARBA" id="ARBA00004829"/>
    </source>
</evidence>